<feature type="region of interest" description="SAW" evidence="3">
    <location>
        <begin position="419"/>
        <end position="493"/>
    </location>
</feature>
<comment type="similarity">
    <text evidence="3">Belongs to the GRAS family.</text>
</comment>
<evidence type="ECO:0000256" key="2">
    <source>
        <dbReference type="ARBA" id="ARBA00023163"/>
    </source>
</evidence>
<proteinExistence type="inferred from homology"/>
<evidence type="ECO:0000313" key="4">
    <source>
        <dbReference type="EMBL" id="WOL18505.1"/>
    </source>
</evidence>
<feature type="short sequence motif" description="VHIID" evidence="3">
    <location>
        <begin position="232"/>
        <end position="236"/>
    </location>
</feature>
<protein>
    <recommendedName>
        <fullName evidence="6">Nodulation-signaling pathway 2 protein</fullName>
    </recommendedName>
</protein>
<keyword evidence="2" id="KW-0804">Transcription</keyword>
<organism evidence="4 5">
    <name type="scientific">Canna indica</name>
    <name type="common">Indian-shot</name>
    <dbReference type="NCBI Taxonomy" id="4628"/>
    <lineage>
        <taxon>Eukaryota</taxon>
        <taxon>Viridiplantae</taxon>
        <taxon>Streptophyta</taxon>
        <taxon>Embryophyta</taxon>
        <taxon>Tracheophyta</taxon>
        <taxon>Spermatophyta</taxon>
        <taxon>Magnoliopsida</taxon>
        <taxon>Liliopsida</taxon>
        <taxon>Zingiberales</taxon>
        <taxon>Cannaceae</taxon>
        <taxon>Canna</taxon>
    </lineage>
</organism>
<dbReference type="Pfam" id="PF03514">
    <property type="entry name" value="GRAS"/>
    <property type="match status" value="1"/>
</dbReference>
<dbReference type="AlphaFoldDB" id="A0AAQ3L178"/>
<sequence length="523" mass="56423">MMQVAMEEARAPSGCSSTTTTIDDHIMYAWTDWEPVVADDWGPFSAALTDDFHDLIDSMIHADHIFDDSPAGDLFSLTQTPSYDSSPRSMTIGDSVPVEADVNAACYGGGGDKGLRLVHLLVAAAEALAGPHKSPELARVILVRLKELVAQAAGGGTSIERLAAHFTDALQGLLDTGAHAHLGGRSSVRDGHRSADALTAFQLLQDMSPYIKFGHFTANQAILEETLGDRRVHIVDYDIAEGVQWASLMQALVSRPGGQPPPHLRITTVSRGGSRAMQETGRRLAAFAASLGQPFSFSQCRLDADERFRPASVKVVKGETVVMNCVLHPTMSAIRRGSAASVTSFLSGAAVLGAKVVTLVEEPEEEEEEERGFVGRFMGELHRYSAVWDSLEAGFPMQERARGLVEKVILGPRIAGAVGRAYQEAKEGEREGGWGEWMAAMGFGRVRISCFNHSQAKLLLGLFNDGYKVEEDGCNKLVLAWKTRRLLSASVWKPLPPATPPCPTSPIVPVGILALEGSDFFQD</sequence>
<comment type="caution">
    <text evidence="3">Lacks conserved residue(s) required for the propagation of feature annotation.</text>
</comment>
<name>A0AAQ3L178_9LILI</name>
<dbReference type="PROSITE" id="PS50985">
    <property type="entry name" value="GRAS"/>
    <property type="match status" value="1"/>
</dbReference>
<gene>
    <name evidence="4" type="ORF">Cni_G27302</name>
</gene>
<evidence type="ECO:0008006" key="6">
    <source>
        <dbReference type="Google" id="ProtNLM"/>
    </source>
</evidence>
<keyword evidence="5" id="KW-1185">Reference proteome</keyword>
<dbReference type="Proteomes" id="UP001327560">
    <property type="component" value="Chromosome 9"/>
</dbReference>
<dbReference type="EMBL" id="CP136898">
    <property type="protein sequence ID" value="WOL18505.1"/>
    <property type="molecule type" value="Genomic_DNA"/>
</dbReference>
<evidence type="ECO:0000313" key="5">
    <source>
        <dbReference type="Proteomes" id="UP001327560"/>
    </source>
</evidence>
<feature type="region of interest" description="Leucine repeat II (LRII)" evidence="3">
    <location>
        <begin position="279"/>
        <end position="311"/>
    </location>
</feature>
<keyword evidence="1" id="KW-0805">Transcription regulation</keyword>
<accession>A0AAQ3L178</accession>
<evidence type="ECO:0000256" key="1">
    <source>
        <dbReference type="ARBA" id="ARBA00023015"/>
    </source>
</evidence>
<dbReference type="PANTHER" id="PTHR31636">
    <property type="entry name" value="OSJNBA0084A10.13 PROTEIN-RELATED"/>
    <property type="match status" value="1"/>
</dbReference>
<reference evidence="4 5" key="1">
    <citation type="submission" date="2023-10" db="EMBL/GenBank/DDBJ databases">
        <title>Chromosome-scale genome assembly provides insights into flower coloration mechanisms of Canna indica.</title>
        <authorList>
            <person name="Li C."/>
        </authorList>
    </citation>
    <scope>NUCLEOTIDE SEQUENCE [LARGE SCALE GENOMIC DNA]</scope>
    <source>
        <tissue evidence="4">Flower</tissue>
    </source>
</reference>
<evidence type="ECO:0000256" key="3">
    <source>
        <dbReference type="PROSITE-ProRule" id="PRU01191"/>
    </source>
</evidence>
<dbReference type="InterPro" id="IPR005202">
    <property type="entry name" value="TF_GRAS"/>
</dbReference>